<feature type="region of interest" description="Disordered" evidence="1">
    <location>
        <begin position="1"/>
        <end position="49"/>
    </location>
</feature>
<name>A0AAN6XUC2_9PEZI</name>
<dbReference type="AlphaFoldDB" id="A0AAN6XUC2"/>
<gene>
    <name evidence="2" type="ORF">QBC37DRAFT_174077</name>
</gene>
<evidence type="ECO:0000256" key="1">
    <source>
        <dbReference type="SAM" id="MobiDB-lite"/>
    </source>
</evidence>
<sequence>MTGANPGPRRQSMPGYYNTSNVDSSQLPNTPIYLPDDGTANMTYDDANQDSLGISDTASEQQLSLEATPRPFRPFIDPSTFGRLDFDPGEGIPIQKYFSYFATLIGYWDMDQTVAIELWIDFRRTFQDWDIQMWEGVPKLIARYLVGYLTDRGVYVREAPTTQFPNALMEVATRKDF</sequence>
<reference evidence="2" key="2">
    <citation type="submission" date="2023-05" db="EMBL/GenBank/DDBJ databases">
        <authorList>
            <consortium name="Lawrence Berkeley National Laboratory"/>
            <person name="Steindorff A."/>
            <person name="Hensen N."/>
            <person name="Bonometti L."/>
            <person name="Westerberg I."/>
            <person name="Brannstrom I.O."/>
            <person name="Guillou S."/>
            <person name="Cros-Aarteil S."/>
            <person name="Calhoun S."/>
            <person name="Haridas S."/>
            <person name="Kuo A."/>
            <person name="Mondo S."/>
            <person name="Pangilinan J."/>
            <person name="Riley R."/>
            <person name="Labutti K."/>
            <person name="Andreopoulos B."/>
            <person name="Lipzen A."/>
            <person name="Chen C."/>
            <person name="Yanf M."/>
            <person name="Daum C."/>
            <person name="Ng V."/>
            <person name="Clum A."/>
            <person name="Ohm R."/>
            <person name="Martin F."/>
            <person name="Silar P."/>
            <person name="Natvig D."/>
            <person name="Lalanne C."/>
            <person name="Gautier V."/>
            <person name="Ament-Velasquez S.L."/>
            <person name="Kruys A."/>
            <person name="Hutchinson M.I."/>
            <person name="Powell A.J."/>
            <person name="Barry K."/>
            <person name="Miller A.N."/>
            <person name="Grigoriev I.V."/>
            <person name="Debuchy R."/>
            <person name="Gladieux P."/>
            <person name="Thoren M.H."/>
            <person name="Johannesson H."/>
        </authorList>
    </citation>
    <scope>NUCLEOTIDE SEQUENCE</scope>
    <source>
        <strain evidence="2">PSN293</strain>
    </source>
</reference>
<feature type="compositionally biased region" description="Polar residues" evidence="1">
    <location>
        <begin position="17"/>
        <end position="29"/>
    </location>
</feature>
<dbReference type="Proteomes" id="UP001301769">
    <property type="component" value="Unassembled WGS sequence"/>
</dbReference>
<comment type="caution">
    <text evidence="2">The sequence shown here is derived from an EMBL/GenBank/DDBJ whole genome shotgun (WGS) entry which is preliminary data.</text>
</comment>
<accession>A0AAN6XUC2</accession>
<reference evidence="2" key="1">
    <citation type="journal article" date="2023" name="Mol. Phylogenet. Evol.">
        <title>Genome-scale phylogeny and comparative genomics of the fungal order Sordariales.</title>
        <authorList>
            <person name="Hensen N."/>
            <person name="Bonometti L."/>
            <person name="Westerberg I."/>
            <person name="Brannstrom I.O."/>
            <person name="Guillou S."/>
            <person name="Cros-Aarteil S."/>
            <person name="Calhoun S."/>
            <person name="Haridas S."/>
            <person name="Kuo A."/>
            <person name="Mondo S."/>
            <person name="Pangilinan J."/>
            <person name="Riley R."/>
            <person name="LaButti K."/>
            <person name="Andreopoulos B."/>
            <person name="Lipzen A."/>
            <person name="Chen C."/>
            <person name="Yan M."/>
            <person name="Daum C."/>
            <person name="Ng V."/>
            <person name="Clum A."/>
            <person name="Steindorff A."/>
            <person name="Ohm R.A."/>
            <person name="Martin F."/>
            <person name="Silar P."/>
            <person name="Natvig D.O."/>
            <person name="Lalanne C."/>
            <person name="Gautier V."/>
            <person name="Ament-Velasquez S.L."/>
            <person name="Kruys A."/>
            <person name="Hutchinson M.I."/>
            <person name="Powell A.J."/>
            <person name="Barry K."/>
            <person name="Miller A.N."/>
            <person name="Grigoriev I.V."/>
            <person name="Debuchy R."/>
            <person name="Gladieux P."/>
            <person name="Hiltunen Thoren M."/>
            <person name="Johannesson H."/>
        </authorList>
    </citation>
    <scope>NUCLEOTIDE SEQUENCE</scope>
    <source>
        <strain evidence="2">PSN293</strain>
    </source>
</reference>
<dbReference type="EMBL" id="MU858704">
    <property type="protein sequence ID" value="KAK4205876.1"/>
    <property type="molecule type" value="Genomic_DNA"/>
</dbReference>
<evidence type="ECO:0000313" key="3">
    <source>
        <dbReference type="Proteomes" id="UP001301769"/>
    </source>
</evidence>
<proteinExistence type="predicted"/>
<keyword evidence="3" id="KW-1185">Reference proteome</keyword>
<evidence type="ECO:0000313" key="2">
    <source>
        <dbReference type="EMBL" id="KAK4205876.1"/>
    </source>
</evidence>
<organism evidence="2 3">
    <name type="scientific">Rhypophila decipiens</name>
    <dbReference type="NCBI Taxonomy" id="261697"/>
    <lineage>
        <taxon>Eukaryota</taxon>
        <taxon>Fungi</taxon>
        <taxon>Dikarya</taxon>
        <taxon>Ascomycota</taxon>
        <taxon>Pezizomycotina</taxon>
        <taxon>Sordariomycetes</taxon>
        <taxon>Sordariomycetidae</taxon>
        <taxon>Sordariales</taxon>
        <taxon>Naviculisporaceae</taxon>
        <taxon>Rhypophila</taxon>
    </lineage>
</organism>
<protein>
    <submittedName>
        <fullName evidence="2">Uncharacterized protein</fullName>
    </submittedName>
</protein>